<name>A0A8S0XJ77_9GAMM</name>
<dbReference type="Proteomes" id="UP000494216">
    <property type="component" value="Unassembled WGS sequence"/>
</dbReference>
<sequence>MNALVDISGIAVPSMKFLIIAGFADDLLPFRGDLINALLERGIQVHVALPDLEANSDLHDKLLKKGLVLHKVAMQRAGMNPLADLHTTWQLLQLIKAIRPEAVFAYLIKPVIYGMIATSIAGVPHRFALISGLGYAFQGEKNQRGLLRRLVQRLYAISLSGAHMIFFQNPDDLHLFHQLGILKPNAPTCVVNGSGVNVDYYKYTPIPKGTPCFLMIARFLIDKGIREYAAAAKLVKAKYPEVRFTLVGWLDENPSAIAQQELDTWIAEGTIENIGRLADVRPAIAQCSVYVLPSYREGTPRSVLEAMSMGRAIITTDAPGCRETVCTEDNGLLVPVGSVNELAKAMLRFIKNEEMILRMGQRSREIAEEKYDVHKVNQVMLNKMGIS</sequence>
<keyword evidence="3" id="KW-1185">Reference proteome</keyword>
<evidence type="ECO:0000259" key="1">
    <source>
        <dbReference type="Pfam" id="PF13579"/>
    </source>
</evidence>
<dbReference type="InterPro" id="IPR028098">
    <property type="entry name" value="Glyco_trans_4-like_N"/>
</dbReference>
<dbReference type="Pfam" id="PF13692">
    <property type="entry name" value="Glyco_trans_1_4"/>
    <property type="match status" value="1"/>
</dbReference>
<dbReference type="PANTHER" id="PTHR12526:SF638">
    <property type="entry name" value="SPORE COAT PROTEIN SA"/>
    <property type="match status" value="1"/>
</dbReference>
<comment type="caution">
    <text evidence="2">The sequence shown here is derived from an EMBL/GenBank/DDBJ whole genome shotgun (WGS) entry which is preliminary data.</text>
</comment>
<protein>
    <submittedName>
        <fullName evidence="2">Glycosyl transferase</fullName>
    </submittedName>
</protein>
<dbReference type="Pfam" id="PF13579">
    <property type="entry name" value="Glyco_trans_4_4"/>
    <property type="match status" value="1"/>
</dbReference>
<evidence type="ECO:0000313" key="2">
    <source>
        <dbReference type="EMBL" id="CAA9891286.1"/>
    </source>
</evidence>
<organism evidence="2 3">
    <name type="scientific">Candidatus Methylobacter favarea</name>
    <dbReference type="NCBI Taxonomy" id="2707345"/>
    <lineage>
        <taxon>Bacteria</taxon>
        <taxon>Pseudomonadati</taxon>
        <taxon>Pseudomonadota</taxon>
        <taxon>Gammaproteobacteria</taxon>
        <taxon>Methylococcales</taxon>
        <taxon>Methylococcaceae</taxon>
        <taxon>Methylobacter</taxon>
    </lineage>
</organism>
<feature type="domain" description="Glycosyltransferase subfamily 4-like N-terminal" evidence="1">
    <location>
        <begin position="33"/>
        <end position="190"/>
    </location>
</feature>
<dbReference type="GO" id="GO:0016757">
    <property type="term" value="F:glycosyltransferase activity"/>
    <property type="evidence" value="ECO:0007669"/>
    <property type="project" value="TreeGrafter"/>
</dbReference>
<accession>A0A8S0XJ77</accession>
<dbReference type="PANTHER" id="PTHR12526">
    <property type="entry name" value="GLYCOSYLTRANSFERASE"/>
    <property type="match status" value="1"/>
</dbReference>
<dbReference type="EMBL" id="CADCXN010000068">
    <property type="protein sequence ID" value="CAA9891286.1"/>
    <property type="molecule type" value="Genomic_DNA"/>
</dbReference>
<dbReference type="CDD" id="cd03808">
    <property type="entry name" value="GT4_CapM-like"/>
    <property type="match status" value="1"/>
</dbReference>
<dbReference type="AlphaFoldDB" id="A0A8S0XJ77"/>
<evidence type="ECO:0000313" key="3">
    <source>
        <dbReference type="Proteomes" id="UP000494216"/>
    </source>
</evidence>
<dbReference type="SUPFAM" id="SSF53756">
    <property type="entry name" value="UDP-Glycosyltransferase/glycogen phosphorylase"/>
    <property type="match status" value="1"/>
</dbReference>
<reference evidence="2 3" key="1">
    <citation type="submission" date="2020-02" db="EMBL/GenBank/DDBJ databases">
        <authorList>
            <person name="Hogendoorn C."/>
        </authorList>
    </citation>
    <scope>NUCLEOTIDE SEQUENCE [LARGE SCALE GENOMIC DNA]</scope>
    <source>
        <strain evidence="2">METHB21</strain>
    </source>
</reference>
<dbReference type="RefSeq" id="WP_217426498.1">
    <property type="nucleotide sequence ID" value="NZ_CADCXN010000068.1"/>
</dbReference>
<dbReference type="Gene3D" id="3.40.50.2000">
    <property type="entry name" value="Glycogen Phosphorylase B"/>
    <property type="match status" value="2"/>
</dbReference>
<keyword evidence="2" id="KW-0808">Transferase</keyword>
<gene>
    <name evidence="2" type="ORF">METHB2_390020</name>
</gene>
<proteinExistence type="predicted"/>